<dbReference type="Proteomes" id="UP000243797">
    <property type="component" value="Unassembled WGS sequence"/>
</dbReference>
<feature type="compositionally biased region" description="Polar residues" evidence="9">
    <location>
        <begin position="79"/>
        <end position="89"/>
    </location>
</feature>
<organism evidence="10 11">
    <name type="scientific">Sphaceloma murrayae</name>
    <dbReference type="NCBI Taxonomy" id="2082308"/>
    <lineage>
        <taxon>Eukaryota</taxon>
        <taxon>Fungi</taxon>
        <taxon>Dikarya</taxon>
        <taxon>Ascomycota</taxon>
        <taxon>Pezizomycotina</taxon>
        <taxon>Dothideomycetes</taxon>
        <taxon>Dothideomycetidae</taxon>
        <taxon>Myriangiales</taxon>
        <taxon>Elsinoaceae</taxon>
        <taxon>Sphaceloma</taxon>
    </lineage>
</organism>
<dbReference type="PANTHER" id="PTHR28087">
    <property type="entry name" value="ATPASE SYNTHESIS PROTEIN 25, MITOCHONDRIAL"/>
    <property type="match status" value="1"/>
</dbReference>
<proteinExistence type="inferred from homology"/>
<feature type="compositionally biased region" description="Polar residues" evidence="9">
    <location>
        <begin position="363"/>
        <end position="375"/>
    </location>
</feature>
<feature type="region of interest" description="Disordered" evidence="9">
    <location>
        <begin position="350"/>
        <end position="381"/>
    </location>
</feature>
<comment type="function">
    <text evidence="8">Mitochondrial mRNA stabilization factor.</text>
</comment>
<reference evidence="10 11" key="1">
    <citation type="submission" date="2017-06" db="EMBL/GenBank/DDBJ databases">
        <title>Draft genome sequence of a variant of Elsinoe murrayae.</title>
        <authorList>
            <person name="Cheng Q."/>
        </authorList>
    </citation>
    <scope>NUCLEOTIDE SEQUENCE [LARGE SCALE GENOMIC DNA]</scope>
    <source>
        <strain evidence="10 11">CQ-2017a</strain>
    </source>
</reference>
<comment type="caution">
    <text evidence="10">The sequence shown here is derived from an EMBL/GenBank/DDBJ whole genome shotgun (WGS) entry which is preliminary data.</text>
</comment>
<dbReference type="GO" id="GO:0048255">
    <property type="term" value="P:mRNA stabilization"/>
    <property type="evidence" value="ECO:0007669"/>
    <property type="project" value="TreeGrafter"/>
</dbReference>
<dbReference type="InterPro" id="IPR040152">
    <property type="entry name" value="Atp25"/>
</dbReference>
<protein>
    <recommendedName>
        <fullName evidence="8">ATPase synthesis protein 25</fullName>
    </recommendedName>
</protein>
<dbReference type="GO" id="GO:0140053">
    <property type="term" value="P:mitochondrial gene expression"/>
    <property type="evidence" value="ECO:0007669"/>
    <property type="project" value="UniProtKB-UniRule"/>
</dbReference>
<dbReference type="AlphaFoldDB" id="A0A2K1QTF1"/>
<dbReference type="FunFam" id="3.30.460.10:FF:000044">
    <property type="entry name" value="ATPase synthesis protein 25, mitochondrial"/>
    <property type="match status" value="1"/>
</dbReference>
<evidence type="ECO:0000256" key="8">
    <source>
        <dbReference type="RuleBase" id="RU367062"/>
    </source>
</evidence>
<evidence type="ECO:0000256" key="7">
    <source>
        <dbReference type="ARBA" id="ARBA00023136"/>
    </source>
</evidence>
<evidence type="ECO:0000256" key="1">
    <source>
        <dbReference type="ARBA" id="ARBA00003470"/>
    </source>
</evidence>
<comment type="function">
    <text evidence="1">Probable mitochondrial mRNA stabilization factor.</text>
</comment>
<accession>A0A2K1QTF1</accession>
<evidence type="ECO:0000313" key="10">
    <source>
        <dbReference type="EMBL" id="PNS18325.1"/>
    </source>
</evidence>
<dbReference type="GO" id="GO:0005743">
    <property type="term" value="C:mitochondrial inner membrane"/>
    <property type="evidence" value="ECO:0007669"/>
    <property type="project" value="UniProtKB-SubCell"/>
</dbReference>
<evidence type="ECO:0000256" key="9">
    <source>
        <dbReference type="SAM" id="MobiDB-lite"/>
    </source>
</evidence>
<comment type="similarity">
    <text evidence="3 8">Belongs to the ATP25 family.</text>
</comment>
<evidence type="ECO:0000256" key="3">
    <source>
        <dbReference type="ARBA" id="ARBA00010787"/>
    </source>
</evidence>
<dbReference type="OrthoDB" id="107372at2759"/>
<dbReference type="PANTHER" id="PTHR28087:SF1">
    <property type="entry name" value="ATPASE SYNTHESIS PROTEIN 25, MITOCHONDRIAL"/>
    <property type="match status" value="1"/>
</dbReference>
<keyword evidence="6 8" id="KW-0496">Mitochondrion</keyword>
<evidence type="ECO:0000256" key="5">
    <source>
        <dbReference type="ARBA" id="ARBA00022946"/>
    </source>
</evidence>
<feature type="compositionally biased region" description="Basic and acidic residues" evidence="9">
    <location>
        <begin position="90"/>
        <end position="100"/>
    </location>
</feature>
<keyword evidence="4 8" id="KW-0999">Mitochondrion inner membrane</keyword>
<name>A0A2K1QTF1_9PEZI</name>
<evidence type="ECO:0000256" key="6">
    <source>
        <dbReference type="ARBA" id="ARBA00023128"/>
    </source>
</evidence>
<dbReference type="InParanoid" id="A0A2K1QTF1"/>
<keyword evidence="7 8" id="KW-0472">Membrane</keyword>
<dbReference type="Gene3D" id="3.30.460.10">
    <property type="entry name" value="Beta Polymerase, domain 2"/>
    <property type="match status" value="1"/>
</dbReference>
<dbReference type="EMBL" id="NKHZ01000041">
    <property type="protein sequence ID" value="PNS18325.1"/>
    <property type="molecule type" value="Genomic_DNA"/>
</dbReference>
<evidence type="ECO:0000313" key="11">
    <source>
        <dbReference type="Proteomes" id="UP000243797"/>
    </source>
</evidence>
<keyword evidence="11" id="KW-1185">Reference proteome</keyword>
<evidence type="ECO:0000256" key="2">
    <source>
        <dbReference type="ARBA" id="ARBA00004443"/>
    </source>
</evidence>
<dbReference type="STRING" id="2082308.A0A2K1QTF1"/>
<gene>
    <name evidence="10" type="ORF">CAC42_6142</name>
</gene>
<sequence>MSIRRVCKDAVNHAVGSGYLIRSYVSASRSEIRPYSCHALGGRPSTSRISSRTQPRRMLATRQDNPFDDSPSLHDSPESLATSEYNHSAPQDEEHLSSGVGVKDEANETISAESLGSNLKSDLPWYLQPDIADSLPSQSPLLERQKLPDLPVSPPPILETLLSHVSLELGMDDLSLLDLRTLDPPAALGSNLIMILGTARSEKHLHVSADRLCRWLRTDHQLRPFADGLLGRNELKLKQKRKAKRSRLLSSVGAKATGAGDMDDGIRTGWVCVNIGEVEGGVLPHMNEVSDGFVGFRSEVKGCRIVVQMMTEEKRGLLDLETLWTGMLNRSGGEAERAEEKGETLHAAKLDRRHANASPFPEAQTTTITTNSQMGTAEAQA</sequence>
<dbReference type="InterPro" id="IPR043519">
    <property type="entry name" value="NT_sf"/>
</dbReference>
<feature type="region of interest" description="Disordered" evidence="9">
    <location>
        <begin position="62"/>
        <end position="100"/>
    </location>
</feature>
<evidence type="ECO:0000256" key="4">
    <source>
        <dbReference type="ARBA" id="ARBA00022792"/>
    </source>
</evidence>
<comment type="subcellular location">
    <subcellularLocation>
        <location evidence="2 8">Mitochondrion inner membrane</location>
        <topology evidence="2 8">Peripheral membrane protein</topology>
        <orientation evidence="2 8">Matrix side</orientation>
    </subcellularLocation>
</comment>
<keyword evidence="5 8" id="KW-0809">Transit peptide</keyword>